<organism evidence="4">
    <name type="scientific">Emiliania huxleyi</name>
    <name type="common">Coccolithophore</name>
    <name type="synonym">Pontosphaera huxleyi</name>
    <dbReference type="NCBI Taxonomy" id="2903"/>
    <lineage>
        <taxon>Eukaryota</taxon>
        <taxon>Haptista</taxon>
        <taxon>Haptophyta</taxon>
        <taxon>Prymnesiophyceae</taxon>
        <taxon>Isochrysidales</taxon>
        <taxon>Noelaerhabdaceae</taxon>
        <taxon>Emiliania</taxon>
    </lineage>
</organism>
<proteinExistence type="inferred from homology"/>
<comment type="similarity">
    <text evidence="1">Belongs to the sulfotransferase 1 family.</text>
</comment>
<evidence type="ECO:0000259" key="3">
    <source>
        <dbReference type="Pfam" id="PF00685"/>
    </source>
</evidence>
<dbReference type="PANTHER" id="PTHR11783">
    <property type="entry name" value="SULFOTRANSFERASE SULT"/>
    <property type="match status" value="1"/>
</dbReference>
<protein>
    <recommendedName>
        <fullName evidence="3">Sulfotransferase domain-containing protein</fullName>
    </recommendedName>
</protein>
<dbReference type="EMBL" id="HBIR01029509">
    <property type="protein sequence ID" value="CAE0558166.1"/>
    <property type="molecule type" value="Transcribed_RNA"/>
</dbReference>
<dbReference type="Pfam" id="PF00685">
    <property type="entry name" value="Sulfotransfer_1"/>
    <property type="match status" value="1"/>
</dbReference>
<dbReference type="GO" id="GO:0008146">
    <property type="term" value="F:sulfotransferase activity"/>
    <property type="evidence" value="ECO:0007669"/>
    <property type="project" value="InterPro"/>
</dbReference>
<evidence type="ECO:0000313" key="4">
    <source>
        <dbReference type="EMBL" id="CAE0558166.1"/>
    </source>
</evidence>
<dbReference type="Gene3D" id="3.40.50.300">
    <property type="entry name" value="P-loop containing nucleotide triphosphate hydrolases"/>
    <property type="match status" value="1"/>
</dbReference>
<dbReference type="InterPro" id="IPR000863">
    <property type="entry name" value="Sulfotransferase_dom"/>
</dbReference>
<reference evidence="4" key="1">
    <citation type="submission" date="2021-01" db="EMBL/GenBank/DDBJ databases">
        <authorList>
            <person name="Corre E."/>
            <person name="Pelletier E."/>
            <person name="Niang G."/>
            <person name="Scheremetjew M."/>
            <person name="Finn R."/>
            <person name="Kale V."/>
            <person name="Holt S."/>
            <person name="Cochrane G."/>
            <person name="Meng A."/>
            <person name="Brown T."/>
            <person name="Cohen L."/>
        </authorList>
    </citation>
    <scope>NUCLEOTIDE SEQUENCE</scope>
    <source>
        <strain evidence="4">379</strain>
    </source>
</reference>
<dbReference type="SUPFAM" id="SSF52540">
    <property type="entry name" value="P-loop containing nucleoside triphosphate hydrolases"/>
    <property type="match status" value="1"/>
</dbReference>
<feature type="domain" description="Sulfotransferase" evidence="3">
    <location>
        <begin position="53"/>
        <end position="249"/>
    </location>
</feature>
<dbReference type="AlphaFoldDB" id="A0A7S3WHG4"/>
<keyword evidence="2" id="KW-0808">Transferase</keyword>
<sequence length="335" mass="37021">MQRAPSVLEPRLQGRWANRSLRRSLMDIIRARNAGMHTAASSEAGTAGFRPRPTDVFVVTYPKCGTTWVTQIVHQLRTGGDMSFGEITEVVPWDILALDCGQDLAADQVAAPRLFKSHEPADRIARGARYIVVARDPLDAFVSFYHFLPSYVGLPPGSLTVEEFADGVFDGVSHSGYIWDFLLGWWRRRAEKEVLWLCFEDLKEDLPREVRRIAAWLGYDADGADAPRVEAATANSSFEFMRSHGAQFDEHFTFARRRDAMGVPAEYVFGEAGVVGKVREGGGGVGGGGSLPPHVARRLEERWARSMQPETGCASYAAFRAALARERAGAVTTEE</sequence>
<accession>A0A7S3WHG4</accession>
<evidence type="ECO:0000256" key="2">
    <source>
        <dbReference type="ARBA" id="ARBA00022679"/>
    </source>
</evidence>
<gene>
    <name evidence="4" type="ORF">EHUX00137_LOCUS22806</name>
</gene>
<dbReference type="InterPro" id="IPR027417">
    <property type="entry name" value="P-loop_NTPase"/>
</dbReference>
<evidence type="ECO:0000256" key="1">
    <source>
        <dbReference type="ARBA" id="ARBA00005771"/>
    </source>
</evidence>
<name>A0A7S3WHG4_EMIHU</name>